<gene>
    <name evidence="2" type="ORF">GGR28_000628</name>
</gene>
<evidence type="ECO:0000256" key="1">
    <source>
        <dbReference type="SAM" id="Phobius"/>
    </source>
</evidence>
<dbReference type="RefSeq" id="WP_183494257.1">
    <property type="nucleotide sequence ID" value="NZ_JACIFF010000001.1"/>
</dbReference>
<keyword evidence="1" id="KW-0472">Membrane</keyword>
<organism evidence="2 3">
    <name type="scientific">Neolewinella aquimaris</name>
    <dbReference type="NCBI Taxonomy" id="1835722"/>
    <lineage>
        <taxon>Bacteria</taxon>
        <taxon>Pseudomonadati</taxon>
        <taxon>Bacteroidota</taxon>
        <taxon>Saprospiria</taxon>
        <taxon>Saprospirales</taxon>
        <taxon>Lewinellaceae</taxon>
        <taxon>Neolewinella</taxon>
    </lineage>
</organism>
<dbReference type="Proteomes" id="UP000576209">
    <property type="component" value="Unassembled WGS sequence"/>
</dbReference>
<accession>A0A840E4J8</accession>
<comment type="caution">
    <text evidence="2">The sequence shown here is derived from an EMBL/GenBank/DDBJ whole genome shotgun (WGS) entry which is preliminary data.</text>
</comment>
<reference evidence="2 3" key="1">
    <citation type="submission" date="2020-08" db="EMBL/GenBank/DDBJ databases">
        <title>Genomic Encyclopedia of Type Strains, Phase IV (KMG-IV): sequencing the most valuable type-strain genomes for metagenomic binning, comparative biology and taxonomic classification.</title>
        <authorList>
            <person name="Goeker M."/>
        </authorList>
    </citation>
    <scope>NUCLEOTIDE SEQUENCE [LARGE SCALE GENOMIC DNA]</scope>
    <source>
        <strain evidence="2 3">DSM 105137</strain>
    </source>
</reference>
<feature type="transmembrane region" description="Helical" evidence="1">
    <location>
        <begin position="70"/>
        <end position="86"/>
    </location>
</feature>
<evidence type="ECO:0000313" key="2">
    <source>
        <dbReference type="EMBL" id="MBB4078027.1"/>
    </source>
</evidence>
<evidence type="ECO:0008006" key="4">
    <source>
        <dbReference type="Google" id="ProtNLM"/>
    </source>
</evidence>
<dbReference type="AlphaFoldDB" id="A0A840E4J8"/>
<proteinExistence type="predicted"/>
<protein>
    <recommendedName>
        <fullName evidence="4">Magnesium citrate secondary transporter</fullName>
    </recommendedName>
</protein>
<keyword evidence="3" id="KW-1185">Reference proteome</keyword>
<evidence type="ECO:0000313" key="3">
    <source>
        <dbReference type="Proteomes" id="UP000576209"/>
    </source>
</evidence>
<keyword evidence="1" id="KW-0812">Transmembrane</keyword>
<name>A0A840E4J8_9BACT</name>
<feature type="transmembrane region" description="Helical" evidence="1">
    <location>
        <begin position="38"/>
        <end position="58"/>
    </location>
</feature>
<sequence length="91" mass="10596">MGVNIPLLDNYLDPFCVAPILLGLWQEEWQLVFRVPRLTLLGTAVATILLAVVFEEIYPLYQDGFQRDTVDYAFYALGGVYFYFLVNRRDR</sequence>
<keyword evidence="1" id="KW-1133">Transmembrane helix</keyword>
<dbReference type="EMBL" id="JACIFF010000001">
    <property type="protein sequence ID" value="MBB4078027.1"/>
    <property type="molecule type" value="Genomic_DNA"/>
</dbReference>